<sequence>MNGKTTKYRKYKGHGSGTITVPIAIAKALNWGDGDEIHILFEAKGNKKGIFLFKKEGKS</sequence>
<comment type="caution">
    <text evidence="2">The sequence shown here is derived from an EMBL/GenBank/DDBJ whole genome shotgun (WGS) entry which is preliminary data.</text>
</comment>
<dbReference type="InterPro" id="IPR007159">
    <property type="entry name" value="SpoVT-AbrB_dom"/>
</dbReference>
<name>A0A0F9UZF8_9ZZZZ</name>
<feature type="domain" description="SpoVT-AbrB" evidence="1">
    <location>
        <begin position="12"/>
        <end position="46"/>
    </location>
</feature>
<organism evidence="2">
    <name type="scientific">marine sediment metagenome</name>
    <dbReference type="NCBI Taxonomy" id="412755"/>
    <lineage>
        <taxon>unclassified sequences</taxon>
        <taxon>metagenomes</taxon>
        <taxon>ecological metagenomes</taxon>
    </lineage>
</organism>
<accession>A0A0F9UZF8</accession>
<gene>
    <name evidence="2" type="ORF">LCGC14_0546280</name>
</gene>
<dbReference type="EMBL" id="LAZR01000742">
    <property type="protein sequence ID" value="KKN59003.1"/>
    <property type="molecule type" value="Genomic_DNA"/>
</dbReference>
<reference evidence="2" key="1">
    <citation type="journal article" date="2015" name="Nature">
        <title>Complex archaea that bridge the gap between prokaryotes and eukaryotes.</title>
        <authorList>
            <person name="Spang A."/>
            <person name="Saw J.H."/>
            <person name="Jorgensen S.L."/>
            <person name="Zaremba-Niedzwiedzka K."/>
            <person name="Martijn J."/>
            <person name="Lind A.E."/>
            <person name="van Eijk R."/>
            <person name="Schleper C."/>
            <person name="Guy L."/>
            <person name="Ettema T.J."/>
        </authorList>
    </citation>
    <scope>NUCLEOTIDE SEQUENCE</scope>
</reference>
<dbReference type="GO" id="GO:0003677">
    <property type="term" value="F:DNA binding"/>
    <property type="evidence" value="ECO:0007669"/>
    <property type="project" value="InterPro"/>
</dbReference>
<dbReference type="Pfam" id="PF04014">
    <property type="entry name" value="MazE_antitoxin"/>
    <property type="match status" value="1"/>
</dbReference>
<evidence type="ECO:0000313" key="2">
    <source>
        <dbReference type="EMBL" id="KKN59003.1"/>
    </source>
</evidence>
<evidence type="ECO:0000259" key="1">
    <source>
        <dbReference type="Pfam" id="PF04014"/>
    </source>
</evidence>
<proteinExistence type="predicted"/>
<dbReference type="AlphaFoldDB" id="A0A0F9UZF8"/>
<protein>
    <recommendedName>
        <fullName evidence="1">SpoVT-AbrB domain-containing protein</fullName>
    </recommendedName>
</protein>